<accession>A0A401QQA9</accession>
<keyword evidence="1" id="KW-1133">Transmembrane helix</keyword>
<gene>
    <name evidence="2" type="ORF">SALB_00196</name>
</gene>
<protein>
    <submittedName>
        <fullName evidence="2">Uncharacterized protein</fullName>
    </submittedName>
</protein>
<keyword evidence="1" id="KW-0472">Membrane</keyword>
<dbReference type="RefSeq" id="WP_016577432.1">
    <property type="nucleotide sequence ID" value="NZ_BHXC01000001.1"/>
</dbReference>
<dbReference type="Proteomes" id="UP000288351">
    <property type="component" value="Unassembled WGS sequence"/>
</dbReference>
<feature type="transmembrane region" description="Helical" evidence="1">
    <location>
        <begin position="21"/>
        <end position="39"/>
    </location>
</feature>
<comment type="caution">
    <text evidence="2">The sequence shown here is derived from an EMBL/GenBank/DDBJ whole genome shotgun (WGS) entry which is preliminary data.</text>
</comment>
<evidence type="ECO:0000313" key="3">
    <source>
        <dbReference type="Proteomes" id="UP000288351"/>
    </source>
</evidence>
<keyword evidence="1" id="KW-0812">Transmembrane</keyword>
<evidence type="ECO:0000313" key="2">
    <source>
        <dbReference type="EMBL" id="GCB87545.1"/>
    </source>
</evidence>
<evidence type="ECO:0000256" key="1">
    <source>
        <dbReference type="SAM" id="Phobius"/>
    </source>
</evidence>
<name>A0A401QQA9_STRNR</name>
<proteinExistence type="predicted"/>
<reference evidence="2 3" key="1">
    <citation type="journal article" date="2019" name="Microbiol. Resour. Announc.">
        <title>Draft Genome Sequence of the Most Traditional epsilon-Poly-l-Lysine Producer, Streptomyces albulus NBRC14147.</title>
        <authorList>
            <person name="Yamanaka K."/>
            <person name="Hamano Y."/>
        </authorList>
    </citation>
    <scope>NUCLEOTIDE SEQUENCE [LARGE SCALE GENOMIC DNA]</scope>
    <source>
        <strain evidence="2 3">NBRC 14147</strain>
    </source>
</reference>
<dbReference type="AlphaFoldDB" id="A0A401QQA9"/>
<feature type="transmembrane region" description="Helical" evidence="1">
    <location>
        <begin position="45"/>
        <end position="65"/>
    </location>
</feature>
<sequence length="232" mass="24344">MSEPDARPADPSVAAQPGTGAGLTAAVVGVLITSLPQLIEHLSPWNRAFLALIAVTLGLSVFATVRARREAPRRRLWVTVAVASGVVSGCTALLLGVGAFFATVTPAPVKIGFDDAVALRSRADEDVRVAALPVEPGSYVIWVKLYATEPEASAVRITCRLEAENDYDVVSADLAPGGSVPMALTVAHTYQASGDAVLFCRHASTEPRTTTLKQVKILAVGAASVRIEFLTR</sequence>
<feature type="transmembrane region" description="Helical" evidence="1">
    <location>
        <begin position="77"/>
        <end position="101"/>
    </location>
</feature>
<dbReference type="EMBL" id="BHXC01000001">
    <property type="protein sequence ID" value="GCB87545.1"/>
    <property type="molecule type" value="Genomic_DNA"/>
</dbReference>
<organism evidence="2 3">
    <name type="scientific">Streptomyces noursei</name>
    <name type="common">Streptomyces albulus</name>
    <dbReference type="NCBI Taxonomy" id="1971"/>
    <lineage>
        <taxon>Bacteria</taxon>
        <taxon>Bacillati</taxon>
        <taxon>Actinomycetota</taxon>
        <taxon>Actinomycetes</taxon>
        <taxon>Kitasatosporales</taxon>
        <taxon>Streptomycetaceae</taxon>
        <taxon>Streptomyces</taxon>
    </lineage>
</organism>